<dbReference type="EMBL" id="CAMPGE010010000">
    <property type="protein sequence ID" value="CAI2368856.1"/>
    <property type="molecule type" value="Genomic_DNA"/>
</dbReference>
<dbReference type="GO" id="GO:0005524">
    <property type="term" value="F:ATP binding"/>
    <property type="evidence" value="ECO:0007669"/>
    <property type="project" value="UniProtKB-KW"/>
</dbReference>
<dbReference type="AlphaFoldDB" id="A0AAD1UGC3"/>
<accession>A0AAD1UGC3</accession>
<evidence type="ECO:0000256" key="1">
    <source>
        <dbReference type="RuleBase" id="RU003651"/>
    </source>
</evidence>
<gene>
    <name evidence="4" type="ORF">ECRASSUSDP1_LOCUS10152</name>
</gene>
<dbReference type="Gene3D" id="3.40.50.300">
    <property type="entry name" value="P-loop containing nucleotide triphosphate hydrolases"/>
    <property type="match status" value="1"/>
</dbReference>
<evidence type="ECO:0000313" key="5">
    <source>
        <dbReference type="Proteomes" id="UP001295684"/>
    </source>
</evidence>
<dbReference type="GO" id="GO:0007033">
    <property type="term" value="P:vacuole organization"/>
    <property type="evidence" value="ECO:0007669"/>
    <property type="project" value="TreeGrafter"/>
</dbReference>
<dbReference type="GO" id="GO:0016887">
    <property type="term" value="F:ATP hydrolysis activity"/>
    <property type="evidence" value="ECO:0007669"/>
    <property type="project" value="InterPro"/>
</dbReference>
<keyword evidence="5" id="KW-1185">Reference proteome</keyword>
<comment type="caution">
    <text evidence="4">The sequence shown here is derived from an EMBL/GenBank/DDBJ whole genome shotgun (WGS) entry which is preliminary data.</text>
</comment>
<reference evidence="4" key="1">
    <citation type="submission" date="2023-07" db="EMBL/GenBank/DDBJ databases">
        <authorList>
            <consortium name="AG Swart"/>
            <person name="Singh M."/>
            <person name="Singh A."/>
            <person name="Seah K."/>
            <person name="Emmerich C."/>
        </authorList>
    </citation>
    <scope>NUCLEOTIDE SEQUENCE</scope>
    <source>
        <strain evidence="4">DP1</strain>
    </source>
</reference>
<dbReference type="Proteomes" id="UP001295684">
    <property type="component" value="Unassembled WGS sequence"/>
</dbReference>
<dbReference type="GO" id="GO:0016197">
    <property type="term" value="P:endosomal transport"/>
    <property type="evidence" value="ECO:0007669"/>
    <property type="project" value="TreeGrafter"/>
</dbReference>
<name>A0AAD1UGC3_EUPCR</name>
<dbReference type="InterPro" id="IPR003960">
    <property type="entry name" value="ATPase_AAA_CS"/>
</dbReference>
<dbReference type="InterPro" id="IPR050304">
    <property type="entry name" value="MT-severing_AAA_ATPase"/>
</dbReference>
<dbReference type="Pfam" id="PF00004">
    <property type="entry name" value="AAA"/>
    <property type="match status" value="1"/>
</dbReference>
<dbReference type="PANTHER" id="PTHR23074:SF83">
    <property type="entry name" value="VACUOLAR PROTEIN SORTING-ASSOCIATED PROTEIN 4A"/>
    <property type="match status" value="1"/>
</dbReference>
<protein>
    <recommendedName>
        <fullName evidence="3">ATPase AAA-type core domain-containing protein</fullName>
    </recommendedName>
</protein>
<evidence type="ECO:0000313" key="4">
    <source>
        <dbReference type="EMBL" id="CAI2368856.1"/>
    </source>
</evidence>
<feature type="region of interest" description="Disordered" evidence="2">
    <location>
        <begin position="85"/>
        <end position="108"/>
    </location>
</feature>
<dbReference type="SUPFAM" id="SSF52540">
    <property type="entry name" value="P-loop containing nucleoside triphosphate hydrolases"/>
    <property type="match status" value="1"/>
</dbReference>
<dbReference type="InterPro" id="IPR027417">
    <property type="entry name" value="P-loop_NTPase"/>
</dbReference>
<feature type="domain" description="ATPase AAA-type core" evidence="3">
    <location>
        <begin position="2"/>
        <end position="78"/>
    </location>
</feature>
<sequence>MARDKSSSAISINEIDSIYGARGEGEYETMRRVKIAILVQMQLVGLDNKNVLMLRATNLPWEIDQAIRRSFEKRIKFHYQTRETHNNLNGNDFEESTKETDGSSGSDLATLTKDAIMAPLKKC</sequence>
<dbReference type="PANTHER" id="PTHR23074">
    <property type="entry name" value="AAA DOMAIN-CONTAINING"/>
    <property type="match status" value="1"/>
</dbReference>
<organism evidence="4 5">
    <name type="scientific">Euplotes crassus</name>
    <dbReference type="NCBI Taxonomy" id="5936"/>
    <lineage>
        <taxon>Eukaryota</taxon>
        <taxon>Sar</taxon>
        <taxon>Alveolata</taxon>
        <taxon>Ciliophora</taxon>
        <taxon>Intramacronucleata</taxon>
        <taxon>Spirotrichea</taxon>
        <taxon>Hypotrichia</taxon>
        <taxon>Euplotida</taxon>
        <taxon>Euplotidae</taxon>
        <taxon>Moneuplotes</taxon>
    </lineage>
</organism>
<dbReference type="InterPro" id="IPR003959">
    <property type="entry name" value="ATPase_AAA_core"/>
</dbReference>
<keyword evidence="1" id="KW-0067">ATP-binding</keyword>
<keyword evidence="1" id="KW-0547">Nucleotide-binding</keyword>
<dbReference type="PROSITE" id="PS00674">
    <property type="entry name" value="AAA"/>
    <property type="match status" value="1"/>
</dbReference>
<evidence type="ECO:0000256" key="2">
    <source>
        <dbReference type="SAM" id="MobiDB-lite"/>
    </source>
</evidence>
<comment type="similarity">
    <text evidence="1">Belongs to the AAA ATPase family.</text>
</comment>
<dbReference type="Gene3D" id="1.10.8.60">
    <property type="match status" value="1"/>
</dbReference>
<evidence type="ECO:0000259" key="3">
    <source>
        <dbReference type="Pfam" id="PF00004"/>
    </source>
</evidence>
<proteinExistence type="inferred from homology"/>